<protein>
    <submittedName>
        <fullName evidence="1">Uncharacterized protein</fullName>
    </submittedName>
</protein>
<sequence length="169" mass="18627">HLTLYAPVTEGKQSIRVLVDIKERGYNDCEVLTIDGQDALTHLHTFSETIGYSKDSGVRLNLALGSYIYDRKQTKFVLSAGGFSERIALPDKGSLTYVLKCAASPTPITLEEPWIVIKMAPPSFTDYKSYLSNICHPPSSADIQNFAMLSSEDEPLLPARSALFDLSNP</sequence>
<feature type="non-terminal residue" evidence="1">
    <location>
        <position position="169"/>
    </location>
</feature>
<evidence type="ECO:0000313" key="2">
    <source>
        <dbReference type="Proteomes" id="UP000749646"/>
    </source>
</evidence>
<evidence type="ECO:0000313" key="1">
    <source>
        <dbReference type="EMBL" id="KAF9915890.1"/>
    </source>
</evidence>
<accession>A0A9P6IFX8</accession>
<feature type="non-terminal residue" evidence="1">
    <location>
        <position position="1"/>
    </location>
</feature>
<gene>
    <name evidence="1" type="ORF">BGZ65_000517</name>
</gene>
<comment type="caution">
    <text evidence="1">The sequence shown here is derived from an EMBL/GenBank/DDBJ whole genome shotgun (WGS) entry which is preliminary data.</text>
</comment>
<organism evidence="1 2">
    <name type="scientific">Modicella reniformis</name>
    <dbReference type="NCBI Taxonomy" id="1440133"/>
    <lineage>
        <taxon>Eukaryota</taxon>
        <taxon>Fungi</taxon>
        <taxon>Fungi incertae sedis</taxon>
        <taxon>Mucoromycota</taxon>
        <taxon>Mortierellomycotina</taxon>
        <taxon>Mortierellomycetes</taxon>
        <taxon>Mortierellales</taxon>
        <taxon>Mortierellaceae</taxon>
        <taxon>Modicella</taxon>
    </lineage>
</organism>
<keyword evidence="2" id="KW-1185">Reference proteome</keyword>
<dbReference type="Proteomes" id="UP000749646">
    <property type="component" value="Unassembled WGS sequence"/>
</dbReference>
<dbReference type="OrthoDB" id="27214at2759"/>
<name>A0A9P6IFX8_9FUNG</name>
<dbReference type="AlphaFoldDB" id="A0A9P6IFX8"/>
<dbReference type="EMBL" id="JAAAHW010012075">
    <property type="protein sequence ID" value="KAF9915890.1"/>
    <property type="molecule type" value="Genomic_DNA"/>
</dbReference>
<proteinExistence type="predicted"/>
<reference evidence="1" key="1">
    <citation type="journal article" date="2020" name="Fungal Divers.">
        <title>Resolving the Mortierellaceae phylogeny through synthesis of multi-gene phylogenetics and phylogenomics.</title>
        <authorList>
            <person name="Vandepol N."/>
            <person name="Liber J."/>
            <person name="Desiro A."/>
            <person name="Na H."/>
            <person name="Kennedy M."/>
            <person name="Barry K."/>
            <person name="Grigoriev I.V."/>
            <person name="Miller A.N."/>
            <person name="O'Donnell K."/>
            <person name="Stajich J.E."/>
            <person name="Bonito G."/>
        </authorList>
    </citation>
    <scope>NUCLEOTIDE SEQUENCE</scope>
    <source>
        <strain evidence="1">MES-2147</strain>
    </source>
</reference>